<accession>A0AAV0F1X1</accession>
<evidence type="ECO:0000256" key="4">
    <source>
        <dbReference type="ARBA" id="ARBA00023163"/>
    </source>
</evidence>
<gene>
    <name evidence="6" type="ORF">CEPIT_LOCUS29881</name>
</gene>
<sequence>MTKVFRNKDELQHLLSHYVFNNSSLPKITECPKTRSLHLPDVLQFNIVWFLLKATHINSAAIPVCMHRHLFEHAKRYSSLIYGARTWTVKVDDFCFSDGLAAFLIENDVEVGTYMLLQHIGNFKFQVLMFDNLGFSLNLAAPPMGSSTTSQQQDVFTVCVESCLPNCSYRQLYKPPSFLYVRKHTSKECCEAFLNSCANIDGHLEMHFGKDNAYFSPKEGPMLRNIRTTFALKRHYPLVFVKYVPGIALLMAISPCGVEEPPKRAKKYEISTSTCANTTAP</sequence>
<evidence type="ECO:0000313" key="6">
    <source>
        <dbReference type="EMBL" id="CAH9129473.1"/>
    </source>
</evidence>
<organism evidence="6 7">
    <name type="scientific">Cuscuta epithymum</name>
    <dbReference type="NCBI Taxonomy" id="186058"/>
    <lineage>
        <taxon>Eukaryota</taxon>
        <taxon>Viridiplantae</taxon>
        <taxon>Streptophyta</taxon>
        <taxon>Embryophyta</taxon>
        <taxon>Tracheophyta</taxon>
        <taxon>Spermatophyta</taxon>
        <taxon>Magnoliopsida</taxon>
        <taxon>eudicotyledons</taxon>
        <taxon>Gunneridae</taxon>
        <taxon>Pentapetalae</taxon>
        <taxon>asterids</taxon>
        <taxon>lamiids</taxon>
        <taxon>Solanales</taxon>
        <taxon>Convolvulaceae</taxon>
        <taxon>Cuscuteae</taxon>
        <taxon>Cuscuta</taxon>
        <taxon>Cuscuta subgen. Cuscuta</taxon>
    </lineage>
</organism>
<keyword evidence="4" id="KW-0804">Transcription</keyword>
<evidence type="ECO:0000256" key="3">
    <source>
        <dbReference type="ARBA" id="ARBA00023125"/>
    </source>
</evidence>
<comment type="caution">
    <text evidence="6">The sequence shown here is derived from an EMBL/GenBank/DDBJ whole genome shotgun (WGS) entry which is preliminary data.</text>
</comment>
<dbReference type="AlphaFoldDB" id="A0AAV0F1X1"/>
<evidence type="ECO:0000256" key="1">
    <source>
        <dbReference type="ARBA" id="ARBA00004123"/>
    </source>
</evidence>
<reference evidence="6" key="1">
    <citation type="submission" date="2022-07" db="EMBL/GenBank/DDBJ databases">
        <authorList>
            <person name="Macas J."/>
            <person name="Novak P."/>
            <person name="Neumann P."/>
        </authorList>
    </citation>
    <scope>NUCLEOTIDE SEQUENCE</scope>
</reference>
<dbReference type="GO" id="GO:0005634">
    <property type="term" value="C:nucleus"/>
    <property type="evidence" value="ECO:0007669"/>
    <property type="project" value="UniProtKB-SubCell"/>
</dbReference>
<proteinExistence type="predicted"/>
<feature type="non-terminal residue" evidence="6">
    <location>
        <position position="281"/>
    </location>
</feature>
<dbReference type="EMBL" id="CAMAPF010000955">
    <property type="protein sequence ID" value="CAH9129473.1"/>
    <property type="molecule type" value="Genomic_DNA"/>
</dbReference>
<keyword evidence="5" id="KW-0539">Nucleus</keyword>
<evidence type="ECO:0000256" key="5">
    <source>
        <dbReference type="ARBA" id="ARBA00023242"/>
    </source>
</evidence>
<keyword evidence="3" id="KW-0238">DNA-binding</keyword>
<keyword evidence="7" id="KW-1185">Reference proteome</keyword>
<comment type="subcellular location">
    <subcellularLocation>
        <location evidence="1">Nucleus</location>
    </subcellularLocation>
</comment>
<dbReference type="Proteomes" id="UP001152523">
    <property type="component" value="Unassembled WGS sequence"/>
</dbReference>
<keyword evidence="2" id="KW-0805">Transcription regulation</keyword>
<dbReference type="SUPFAM" id="SSF101936">
    <property type="entry name" value="DNA-binding pseudobarrel domain"/>
    <property type="match status" value="1"/>
</dbReference>
<evidence type="ECO:0000256" key="2">
    <source>
        <dbReference type="ARBA" id="ARBA00023015"/>
    </source>
</evidence>
<evidence type="ECO:0008006" key="8">
    <source>
        <dbReference type="Google" id="ProtNLM"/>
    </source>
</evidence>
<dbReference type="Gene3D" id="2.40.330.10">
    <property type="entry name" value="DNA-binding pseudobarrel domain"/>
    <property type="match status" value="1"/>
</dbReference>
<evidence type="ECO:0000313" key="7">
    <source>
        <dbReference type="Proteomes" id="UP001152523"/>
    </source>
</evidence>
<name>A0AAV0F1X1_9ASTE</name>
<dbReference type="GO" id="GO:0003677">
    <property type="term" value="F:DNA binding"/>
    <property type="evidence" value="ECO:0007669"/>
    <property type="project" value="UniProtKB-KW"/>
</dbReference>
<dbReference type="InterPro" id="IPR015300">
    <property type="entry name" value="DNA-bd_pseudobarrel_sf"/>
</dbReference>
<protein>
    <recommendedName>
        <fullName evidence="8">C2H2-type domain-containing protein</fullName>
    </recommendedName>
</protein>